<keyword evidence="1" id="KW-0732">Signal</keyword>
<dbReference type="EMBL" id="KU130294">
    <property type="protein sequence ID" value="ALZ46194.1"/>
    <property type="molecule type" value="Genomic_DNA"/>
</dbReference>
<organism evidence="2">
    <name type="scientific">Pseudomonas putida</name>
    <name type="common">Arthrobacter siderocapsulatus</name>
    <dbReference type="NCBI Taxonomy" id="303"/>
    <lineage>
        <taxon>Bacteria</taxon>
        <taxon>Pseudomonadati</taxon>
        <taxon>Pseudomonadota</taxon>
        <taxon>Gammaproteobacteria</taxon>
        <taxon>Pseudomonadales</taxon>
        <taxon>Pseudomonadaceae</taxon>
        <taxon>Pseudomonas</taxon>
    </lineage>
</organism>
<evidence type="ECO:0000256" key="1">
    <source>
        <dbReference type="SAM" id="SignalP"/>
    </source>
</evidence>
<reference evidence="2" key="1">
    <citation type="journal article" date="2015" name="J. Antimicrob. Chemother.">
        <title>Genetic characterization of a novel blaDIM-2-carrying megaplasmid p12969-DIM from clinical Pseudomonas putida.</title>
        <authorList>
            <person name="Sun F."/>
            <person name="Zhou D."/>
            <person name="Wang Q."/>
            <person name="Feng J."/>
            <person name="Feng W."/>
            <person name="Luo W."/>
            <person name="Liu Y."/>
            <person name="Qiu X."/>
            <person name="Yin Z."/>
            <person name="Xia P."/>
        </authorList>
    </citation>
    <scope>NUCLEOTIDE SEQUENCE</scope>
    <source>
        <strain evidence="2">12969</strain>
        <plasmid evidence="2">p12969-DIM</plasmid>
    </source>
</reference>
<geneLocation type="plasmid" evidence="2">
    <name>p12969-DIM</name>
</geneLocation>
<protein>
    <submittedName>
        <fullName evidence="2">Uncharacterized protein</fullName>
    </submittedName>
</protein>
<accession>A0A336TQL4</accession>
<dbReference type="AlphaFoldDB" id="A0A336TQL4"/>
<name>A0A336TQL4_PSEPU</name>
<dbReference type="RefSeq" id="WP_172688547.1">
    <property type="nucleotide sequence ID" value="NZ_CP138358.1"/>
</dbReference>
<evidence type="ECO:0000313" key="2">
    <source>
        <dbReference type="EMBL" id="ALZ46194.1"/>
    </source>
</evidence>
<keyword evidence="2" id="KW-0614">Plasmid</keyword>
<sequence>MPHFQTFRAAFTAAILTLPLLAQAGGAAAVTVTTAAAAAASDSGLPNAGNSYGATGYLFVDGVGYSGGKMVYCPASVGFVKAASWLRSKNTIVKGDCQYKDGTLPAVSSQDFIDEVLGKGVATVVSVAPVFVQYGRPLGVIYYRDNGNGTDVDSRPRQTEIYE</sequence>
<feature type="signal peptide" evidence="1">
    <location>
        <begin position="1"/>
        <end position="24"/>
    </location>
</feature>
<feature type="chain" id="PRO_5016394011" evidence="1">
    <location>
        <begin position="25"/>
        <end position="163"/>
    </location>
</feature>
<proteinExistence type="predicted"/>